<evidence type="ECO:0000256" key="3">
    <source>
        <dbReference type="ARBA" id="ARBA00023169"/>
    </source>
</evidence>
<evidence type="ECO:0000259" key="4">
    <source>
        <dbReference type="Pfam" id="PF11380"/>
    </source>
</evidence>
<dbReference type="InterPro" id="IPR021520">
    <property type="entry name" value="Stealth_CR2"/>
</dbReference>
<evidence type="ECO:0000259" key="5">
    <source>
        <dbReference type="Pfam" id="PF17101"/>
    </source>
</evidence>
<dbReference type="InterPro" id="IPR031358">
    <property type="entry name" value="Stealth_CR1"/>
</dbReference>
<accession>A0AAU7BUK3</accession>
<dbReference type="EMBL" id="CP157199">
    <property type="protein sequence ID" value="XBG61975.1"/>
    <property type="molecule type" value="Genomic_DNA"/>
</dbReference>
<feature type="domain" description="Stealth protein CR1 conserved region 1" evidence="5">
    <location>
        <begin position="10"/>
        <end position="33"/>
    </location>
</feature>
<evidence type="ECO:0000256" key="1">
    <source>
        <dbReference type="ARBA" id="ARBA00007583"/>
    </source>
</evidence>
<evidence type="ECO:0000256" key="2">
    <source>
        <dbReference type="ARBA" id="ARBA00022679"/>
    </source>
</evidence>
<gene>
    <name evidence="6" type="ORF">ABGB03_03515</name>
</gene>
<dbReference type="Pfam" id="PF17101">
    <property type="entry name" value="Stealth_CR1"/>
    <property type="match status" value="1"/>
</dbReference>
<keyword evidence="2" id="KW-0808">Transferase</keyword>
<reference evidence="6" key="1">
    <citation type="submission" date="2024-05" db="EMBL/GenBank/DDBJ databases">
        <title>Pontimicrobium maritimus sp. nov., isolated form sea water.</title>
        <authorList>
            <person name="Muhammad N."/>
            <person name="Vuong T.Q."/>
            <person name="Han H.L."/>
            <person name="Kim S.-G."/>
        </authorList>
    </citation>
    <scope>NUCLEOTIDE SEQUENCE</scope>
    <source>
        <strain evidence="6">SW4</strain>
    </source>
</reference>
<proteinExistence type="inferred from homology"/>
<comment type="similarity">
    <text evidence="1">Belongs to the stealth family.</text>
</comment>
<dbReference type="GO" id="GO:0000271">
    <property type="term" value="P:polysaccharide biosynthetic process"/>
    <property type="evidence" value="ECO:0007669"/>
    <property type="project" value="UniProtKB-KW"/>
</dbReference>
<feature type="domain" description="Stealth protein CR2 conserved region 2" evidence="4">
    <location>
        <begin position="47"/>
        <end position="154"/>
    </location>
</feature>
<dbReference type="GO" id="GO:0016772">
    <property type="term" value="F:transferase activity, transferring phosphorus-containing groups"/>
    <property type="evidence" value="ECO:0007669"/>
    <property type="project" value="InterPro"/>
</dbReference>
<organism evidence="6">
    <name type="scientific">Pontimicrobium sp. SW4</name>
    <dbReference type="NCBI Taxonomy" id="3153519"/>
    <lineage>
        <taxon>Bacteria</taxon>
        <taxon>Pseudomonadati</taxon>
        <taxon>Bacteroidota</taxon>
        <taxon>Flavobacteriia</taxon>
        <taxon>Flavobacteriales</taxon>
        <taxon>Flavobacteriaceae</taxon>
        <taxon>Pontimicrobium</taxon>
    </lineage>
</organism>
<dbReference type="Pfam" id="PF11380">
    <property type="entry name" value="Stealth_CR2"/>
    <property type="match status" value="1"/>
</dbReference>
<protein>
    <submittedName>
        <fullName evidence="6">Stealth CR1 domain-containing protein</fullName>
    </submittedName>
</protein>
<dbReference type="PANTHER" id="PTHR24045:SF0">
    <property type="entry name" value="N-ACETYLGLUCOSAMINE-1-PHOSPHOTRANSFERASE SUBUNITS ALPHA_BETA"/>
    <property type="match status" value="1"/>
</dbReference>
<evidence type="ECO:0000313" key="6">
    <source>
        <dbReference type="EMBL" id="XBG61975.1"/>
    </source>
</evidence>
<dbReference type="InterPro" id="IPR047141">
    <property type="entry name" value="Stealth"/>
</dbReference>
<keyword evidence="3" id="KW-0270">Exopolysaccharide synthesis</keyword>
<sequence>MIKDKIKNHPIDAVILWVDGNDEKHKEKILPYIKDKEKINSKKFRTRFDQVNEIKFTIDSILKFAPFIRNIFIITDNQSPIFLTSESIENHYKKVSIIDHSIIFKGYNEYLPTFNCRPIETCMHRIPNLAEHFIYFNDDFFLINNTKPSDFFKDGYPILRGKWLKFHKDIFYKKFKKIKVGHKSAQQKAAQLIGFKKYYNFRHTPHPLRKSTFESYFKANPKVFIENIKHKFRSESQFTPQGLANHIEIKNKTCVLKNDLQLIYLRSYKKPLFWYKFKLNKKYNRKLFLGLQSLDLCPPTILNYILQWLEKRIT</sequence>
<dbReference type="RefSeq" id="WP_347924872.1">
    <property type="nucleotide sequence ID" value="NZ_CP157199.1"/>
</dbReference>
<name>A0AAU7BUK3_9FLAO</name>
<dbReference type="PANTHER" id="PTHR24045">
    <property type="match status" value="1"/>
</dbReference>
<dbReference type="AlphaFoldDB" id="A0AAU7BUK3"/>